<dbReference type="EMBL" id="KQ255597">
    <property type="protein sequence ID" value="KNC69354.1"/>
    <property type="molecule type" value="Genomic_DNA"/>
</dbReference>
<keyword evidence="2" id="KW-1185">Reference proteome</keyword>
<feature type="non-terminal residue" evidence="1">
    <location>
        <position position="1"/>
    </location>
</feature>
<dbReference type="AlphaFoldDB" id="A0A0L0EY78"/>
<reference evidence="1 2" key="1">
    <citation type="submission" date="2011-02" db="EMBL/GenBank/DDBJ databases">
        <title>The Genome Sequence of Sphaeroforma arctica JP610.</title>
        <authorList>
            <consortium name="The Broad Institute Genome Sequencing Platform"/>
            <person name="Russ C."/>
            <person name="Cuomo C."/>
            <person name="Young S.K."/>
            <person name="Zeng Q."/>
            <person name="Gargeya S."/>
            <person name="Alvarado L."/>
            <person name="Berlin A."/>
            <person name="Chapman S.B."/>
            <person name="Chen Z."/>
            <person name="Freedman E."/>
            <person name="Gellesch M."/>
            <person name="Goldberg J."/>
            <person name="Griggs A."/>
            <person name="Gujja S."/>
            <person name="Heilman E."/>
            <person name="Heiman D."/>
            <person name="Howarth C."/>
            <person name="Mehta T."/>
            <person name="Neiman D."/>
            <person name="Pearson M."/>
            <person name="Roberts A."/>
            <person name="Saif S."/>
            <person name="Shea T."/>
            <person name="Shenoy N."/>
            <person name="Sisk P."/>
            <person name="Stolte C."/>
            <person name="Sykes S."/>
            <person name="White J."/>
            <person name="Yandava C."/>
            <person name="Burger G."/>
            <person name="Gray M.W."/>
            <person name="Holland P.W.H."/>
            <person name="King N."/>
            <person name="Lang F.B.F."/>
            <person name="Roger A.J."/>
            <person name="Ruiz-Trillo I."/>
            <person name="Haas B."/>
            <person name="Nusbaum C."/>
            <person name="Birren B."/>
        </authorList>
    </citation>
    <scope>NUCLEOTIDE SEQUENCE [LARGE SCALE GENOMIC DNA]</scope>
    <source>
        <strain evidence="1 2">JP610</strain>
    </source>
</reference>
<organism evidence="1 2">
    <name type="scientific">Sphaeroforma arctica JP610</name>
    <dbReference type="NCBI Taxonomy" id="667725"/>
    <lineage>
        <taxon>Eukaryota</taxon>
        <taxon>Ichthyosporea</taxon>
        <taxon>Ichthyophonida</taxon>
        <taxon>Sphaeroforma</taxon>
    </lineage>
</organism>
<protein>
    <submittedName>
        <fullName evidence="1">Uncharacterized protein</fullName>
    </submittedName>
</protein>
<dbReference type="Proteomes" id="UP000054560">
    <property type="component" value="Unassembled WGS sequence"/>
</dbReference>
<dbReference type="GeneID" id="25918640"/>
<accession>A0A0L0EY78</accession>
<evidence type="ECO:0000313" key="2">
    <source>
        <dbReference type="Proteomes" id="UP000054560"/>
    </source>
</evidence>
<name>A0A0L0EY78_9EUKA</name>
<feature type="non-terminal residue" evidence="1">
    <location>
        <position position="113"/>
    </location>
</feature>
<evidence type="ECO:0000313" key="1">
    <source>
        <dbReference type="EMBL" id="KNC69354.1"/>
    </source>
</evidence>
<gene>
    <name evidence="1" type="ORF">SARC_18136</name>
</gene>
<sequence length="113" mass="12664">EEVVEFLAGFPLLKELFIPYDMDVSGLTDSEADVLVNSFPLLECLDAESVQTLGIEHLATLMQRLPIRALSVCILPESISSLTRLKLVDFGHPLPLLRSHTLKYFECDADEME</sequence>
<dbReference type="RefSeq" id="XP_014143256.1">
    <property type="nucleotide sequence ID" value="XM_014287781.1"/>
</dbReference>
<proteinExistence type="predicted"/>